<proteinExistence type="predicted"/>
<protein>
    <submittedName>
        <fullName evidence="2">Uncharacterized protein</fullName>
    </submittedName>
</protein>
<reference evidence="2 3" key="1">
    <citation type="submission" date="2021-01" db="EMBL/GenBank/DDBJ databases">
        <title>Chromosome-level genome assembly of a human fungal pathogen reveals clustering of transcriptionally co-regulated genes.</title>
        <authorList>
            <person name="Voorhies M."/>
            <person name="Cohen S."/>
            <person name="Shea T.P."/>
            <person name="Petrus S."/>
            <person name="Munoz J.F."/>
            <person name="Poplawski S."/>
            <person name="Goldman W.E."/>
            <person name="Michael T."/>
            <person name="Cuomo C.A."/>
            <person name="Sil A."/>
            <person name="Beyhan S."/>
        </authorList>
    </citation>
    <scope>NUCLEOTIDE SEQUENCE [LARGE SCALE GENOMIC DNA]</scope>
    <source>
        <strain evidence="2 3">G184AR</strain>
    </source>
</reference>
<organism evidence="2 3">
    <name type="scientific">Ajellomyces capsulatus</name>
    <name type="common">Darling's disease fungus</name>
    <name type="synonym">Histoplasma capsulatum</name>
    <dbReference type="NCBI Taxonomy" id="5037"/>
    <lineage>
        <taxon>Eukaryota</taxon>
        <taxon>Fungi</taxon>
        <taxon>Dikarya</taxon>
        <taxon>Ascomycota</taxon>
        <taxon>Pezizomycotina</taxon>
        <taxon>Eurotiomycetes</taxon>
        <taxon>Eurotiomycetidae</taxon>
        <taxon>Onygenales</taxon>
        <taxon>Ajellomycetaceae</taxon>
        <taxon>Histoplasma</taxon>
    </lineage>
</organism>
<keyword evidence="1" id="KW-0812">Transmembrane</keyword>
<gene>
    <name evidence="2" type="ORF">I7I52_04890</name>
</gene>
<keyword evidence="1" id="KW-0472">Membrane</keyword>
<dbReference type="VEuPathDB" id="FungiDB:I7I52_04890"/>
<evidence type="ECO:0000313" key="3">
    <source>
        <dbReference type="Proteomes" id="UP000670092"/>
    </source>
</evidence>
<evidence type="ECO:0000256" key="1">
    <source>
        <dbReference type="SAM" id="Phobius"/>
    </source>
</evidence>
<feature type="transmembrane region" description="Helical" evidence="1">
    <location>
        <begin position="49"/>
        <end position="66"/>
    </location>
</feature>
<sequence length="72" mass="8494">MNHNGVKFILGWLNRYFPLLSFPGGIEQHIFPRISSSGQDFIFPRRSFLLLRLSHLLLYGIVLYMSDVYFED</sequence>
<dbReference type="AlphaFoldDB" id="A0A8H7YLR2"/>
<comment type="caution">
    <text evidence="2">The sequence shown here is derived from an EMBL/GenBank/DDBJ whole genome shotgun (WGS) entry which is preliminary data.</text>
</comment>
<evidence type="ECO:0000313" key="2">
    <source>
        <dbReference type="EMBL" id="KAG5293541.1"/>
    </source>
</evidence>
<dbReference type="Proteomes" id="UP000670092">
    <property type="component" value="Unassembled WGS sequence"/>
</dbReference>
<name>A0A8H7YLR2_AJECA</name>
<keyword evidence="1" id="KW-1133">Transmembrane helix</keyword>
<accession>A0A8H7YLR2</accession>
<dbReference type="EMBL" id="JAEVHI010000004">
    <property type="protein sequence ID" value="KAG5293541.1"/>
    <property type="molecule type" value="Genomic_DNA"/>
</dbReference>